<dbReference type="EMBL" id="VSSB01000002">
    <property type="protein sequence ID" value="TYL51237.1"/>
    <property type="molecule type" value="Genomic_DNA"/>
</dbReference>
<gene>
    <name evidence="2" type="ORF">FYC51_15050</name>
</gene>
<organism evidence="2 3">
    <name type="scientific">Agromyces mariniharenae</name>
    <dbReference type="NCBI Taxonomy" id="2604423"/>
    <lineage>
        <taxon>Bacteria</taxon>
        <taxon>Bacillati</taxon>
        <taxon>Actinomycetota</taxon>
        <taxon>Actinomycetes</taxon>
        <taxon>Micrococcales</taxon>
        <taxon>Microbacteriaceae</taxon>
        <taxon>Agromyces</taxon>
    </lineage>
</organism>
<evidence type="ECO:0000259" key="1">
    <source>
        <dbReference type="Pfam" id="PF07811"/>
    </source>
</evidence>
<evidence type="ECO:0000313" key="2">
    <source>
        <dbReference type="EMBL" id="TYL51237.1"/>
    </source>
</evidence>
<sequence length="126" mass="12695">MAREERGSAVAEFTLVGVLLTVLALAVVQLALALHVRNTLLDAAAEGARFAALAGSSASDGTARTRDLISTAISAEYARDITAGTTSVGGVPAVEVTVRATLPVVGLLGVERGLEVSGHAALESVD</sequence>
<dbReference type="AlphaFoldDB" id="A0A5S4UWI2"/>
<proteinExistence type="predicted"/>
<protein>
    <submittedName>
        <fullName evidence="2">Pilus assembly protein</fullName>
    </submittedName>
</protein>
<keyword evidence="3" id="KW-1185">Reference proteome</keyword>
<name>A0A5S4UWI2_9MICO</name>
<comment type="caution">
    <text evidence="2">The sequence shown here is derived from an EMBL/GenBank/DDBJ whole genome shotgun (WGS) entry which is preliminary data.</text>
</comment>
<dbReference type="Proteomes" id="UP000325243">
    <property type="component" value="Unassembled WGS sequence"/>
</dbReference>
<evidence type="ECO:0000313" key="3">
    <source>
        <dbReference type="Proteomes" id="UP000325243"/>
    </source>
</evidence>
<reference evidence="2 3" key="1">
    <citation type="submission" date="2019-08" db="EMBL/GenBank/DDBJ databases">
        <authorList>
            <person name="Hu J."/>
        </authorList>
    </citation>
    <scope>NUCLEOTIDE SEQUENCE [LARGE SCALE GENOMIC DNA]</scope>
    <source>
        <strain evidence="2 3">NEAU-184</strain>
    </source>
</reference>
<dbReference type="InterPro" id="IPR012495">
    <property type="entry name" value="TadE-like_dom"/>
</dbReference>
<feature type="domain" description="TadE-like" evidence="1">
    <location>
        <begin position="7"/>
        <end position="49"/>
    </location>
</feature>
<accession>A0A5S4UWI2</accession>
<dbReference type="Pfam" id="PF07811">
    <property type="entry name" value="TadE"/>
    <property type="match status" value="1"/>
</dbReference>